<protein>
    <submittedName>
        <fullName evidence="1">Uncharacterized protein</fullName>
    </submittedName>
</protein>
<dbReference type="AlphaFoldDB" id="A0A3Q3F3F1"/>
<reference evidence="1" key="2">
    <citation type="submission" date="2025-09" db="UniProtKB">
        <authorList>
            <consortium name="Ensembl"/>
        </authorList>
    </citation>
    <scope>IDENTIFICATION</scope>
</reference>
<dbReference type="Ensembl" id="ENSLBET00000013992.1">
    <property type="protein sequence ID" value="ENSLBEP00000013292.1"/>
    <property type="gene ID" value="ENSLBEG00000010236.1"/>
</dbReference>
<evidence type="ECO:0000313" key="2">
    <source>
        <dbReference type="Proteomes" id="UP000261660"/>
    </source>
</evidence>
<dbReference type="InParanoid" id="A0A3Q3F3F1"/>
<name>A0A3Q3F3F1_9LABR</name>
<evidence type="ECO:0000313" key="1">
    <source>
        <dbReference type="Ensembl" id="ENSLBEP00000013292.1"/>
    </source>
</evidence>
<dbReference type="Proteomes" id="UP000261660">
    <property type="component" value="Unplaced"/>
</dbReference>
<keyword evidence="2" id="KW-1185">Reference proteome</keyword>
<proteinExistence type="predicted"/>
<accession>A0A3Q3F3F1</accession>
<reference evidence="1" key="1">
    <citation type="submission" date="2025-08" db="UniProtKB">
        <authorList>
            <consortium name="Ensembl"/>
        </authorList>
    </citation>
    <scope>IDENTIFICATION</scope>
</reference>
<organism evidence="1 2">
    <name type="scientific">Labrus bergylta</name>
    <name type="common">ballan wrasse</name>
    <dbReference type="NCBI Taxonomy" id="56723"/>
    <lineage>
        <taxon>Eukaryota</taxon>
        <taxon>Metazoa</taxon>
        <taxon>Chordata</taxon>
        <taxon>Craniata</taxon>
        <taxon>Vertebrata</taxon>
        <taxon>Euteleostomi</taxon>
        <taxon>Actinopterygii</taxon>
        <taxon>Neopterygii</taxon>
        <taxon>Teleostei</taxon>
        <taxon>Neoteleostei</taxon>
        <taxon>Acanthomorphata</taxon>
        <taxon>Eupercaria</taxon>
        <taxon>Labriformes</taxon>
        <taxon>Labridae</taxon>
        <taxon>Labrus</taxon>
    </lineage>
</organism>
<sequence length="44" mass="4994">MSGRVGDLSPKQEEILAEVINISFWSFAFHKQLTSPLSLYDLKP</sequence>